<evidence type="ECO:0000313" key="2">
    <source>
        <dbReference type="Proteomes" id="UP000789342"/>
    </source>
</evidence>
<accession>A0A9N8YR26</accession>
<proteinExistence type="predicted"/>
<organism evidence="1 2">
    <name type="scientific">Acaulospora morrowiae</name>
    <dbReference type="NCBI Taxonomy" id="94023"/>
    <lineage>
        <taxon>Eukaryota</taxon>
        <taxon>Fungi</taxon>
        <taxon>Fungi incertae sedis</taxon>
        <taxon>Mucoromycota</taxon>
        <taxon>Glomeromycotina</taxon>
        <taxon>Glomeromycetes</taxon>
        <taxon>Diversisporales</taxon>
        <taxon>Acaulosporaceae</taxon>
        <taxon>Acaulospora</taxon>
    </lineage>
</organism>
<evidence type="ECO:0000313" key="1">
    <source>
        <dbReference type="EMBL" id="CAG8442039.1"/>
    </source>
</evidence>
<keyword evidence="2" id="KW-1185">Reference proteome</keyword>
<gene>
    <name evidence="1" type="ORF">AMORRO_LOCUS359</name>
</gene>
<dbReference type="SUPFAM" id="SSF52540">
    <property type="entry name" value="P-loop containing nucleoside triphosphate hydrolases"/>
    <property type="match status" value="1"/>
</dbReference>
<reference evidence="1" key="1">
    <citation type="submission" date="2021-06" db="EMBL/GenBank/DDBJ databases">
        <authorList>
            <person name="Kallberg Y."/>
            <person name="Tangrot J."/>
            <person name="Rosling A."/>
        </authorList>
    </citation>
    <scope>NUCLEOTIDE SEQUENCE</scope>
    <source>
        <strain evidence="1">CL551</strain>
    </source>
</reference>
<dbReference type="InterPro" id="IPR027417">
    <property type="entry name" value="P-loop_NTPase"/>
</dbReference>
<dbReference type="AlphaFoldDB" id="A0A9N8YR26"/>
<dbReference type="OrthoDB" id="2433727at2759"/>
<comment type="caution">
    <text evidence="1">The sequence shown here is derived from an EMBL/GenBank/DDBJ whole genome shotgun (WGS) entry which is preliminary data.</text>
</comment>
<dbReference type="EMBL" id="CAJVPV010000086">
    <property type="protein sequence ID" value="CAG8442039.1"/>
    <property type="molecule type" value="Genomic_DNA"/>
</dbReference>
<sequence length="707" mass="80562">MIWFLSGWDRSSLHSNESIESELIMIQIATRIHFPRERYLHHLISQKRHPGYIRNSSTSLSSNDMISAGDVEVTESWHISELDVLDSSLPVPQVNLENPHSILAWIQNYSPTGVTGAKPALLVESFGAQFTLCGRENTINTLWYGNRANSYGILSRFRNYCSANPKKDRNFHPIPFLGCGPGTGKSRFLQEICNIIHEKVQLSNDNKVKSILGEAIFLNITYGNGSAFSDFDVDIGAEASLALRILYTYFVHGDESMPYNLFARNIGKNAKQLGLSVILRAIYENKCRGNMRKLAIIVGIDEVNKLYDINREAFRCLVASIVITKSMHQALQLPLELLDTSHMLLIACDLGFDENFIYQNNLFKRIIADIGGQVRALEIFYELIWGEAKTNKLEDIDLVDIMHLLEERLHSRYDFKTFASQITPVLANAILERSVDENDVLGYKTIKLKELLKGALYSDVDMDVNVDIPDYNSVRVHYLSKRYPFDDTILDFNSQLCEISHNDNNKIYKNGEGAACDGFSFLIINCKQPMLLALQMKWRDLESENPQKINDKLISNEYNKVKNLARKIGLDNWLLIILSNCSGTFNKTLLPTRCAIVDKNNFIKFYGKIYSSRAQFTAAHDKVCVNSAKFFELRVIDKVGPIIAKGIIDERESSKRKFVDDPKSLFIRYRLGFVDTEFNRYRVGDSWLCHRTILCYCSYPKEKAGSG</sequence>
<dbReference type="Proteomes" id="UP000789342">
    <property type="component" value="Unassembled WGS sequence"/>
</dbReference>
<protein>
    <submittedName>
        <fullName evidence="1">10417_t:CDS:1</fullName>
    </submittedName>
</protein>
<name>A0A9N8YR26_9GLOM</name>